<accession>A0A7K1TLE6</accession>
<reference evidence="1 2" key="1">
    <citation type="submission" date="2019-12" db="EMBL/GenBank/DDBJ databases">
        <title>Hymenobacter sp. HMF4947 Genome sequencing and assembly.</title>
        <authorList>
            <person name="Kang H."/>
            <person name="Cha I."/>
            <person name="Kim H."/>
            <person name="Joh K."/>
        </authorList>
    </citation>
    <scope>NUCLEOTIDE SEQUENCE [LARGE SCALE GENOMIC DNA]</scope>
    <source>
        <strain evidence="1 2">HMF4947</strain>
    </source>
</reference>
<evidence type="ECO:0000313" key="2">
    <source>
        <dbReference type="Proteomes" id="UP000441336"/>
    </source>
</evidence>
<keyword evidence="2" id="KW-1185">Reference proteome</keyword>
<comment type="caution">
    <text evidence="1">The sequence shown here is derived from an EMBL/GenBank/DDBJ whole genome shotgun (WGS) entry which is preliminary data.</text>
</comment>
<dbReference type="InterPro" id="IPR013783">
    <property type="entry name" value="Ig-like_fold"/>
</dbReference>
<protein>
    <recommendedName>
        <fullName evidence="3">Gliding motility-associated C-terminal domain-containing protein</fullName>
    </recommendedName>
</protein>
<proteinExistence type="predicted"/>
<feature type="non-terminal residue" evidence="1">
    <location>
        <position position="549"/>
    </location>
</feature>
<evidence type="ECO:0008006" key="3">
    <source>
        <dbReference type="Google" id="ProtNLM"/>
    </source>
</evidence>
<evidence type="ECO:0000313" key="1">
    <source>
        <dbReference type="EMBL" id="MVN79193.1"/>
    </source>
</evidence>
<dbReference type="Gene3D" id="2.60.40.10">
    <property type="entry name" value="Immunoglobulins"/>
    <property type="match status" value="1"/>
</dbReference>
<dbReference type="AlphaFoldDB" id="A0A7K1TLE6"/>
<name>A0A7K1TLE6_9BACT</name>
<dbReference type="EMBL" id="WQKZ01000010">
    <property type="protein sequence ID" value="MVN79193.1"/>
    <property type="molecule type" value="Genomic_DNA"/>
</dbReference>
<sequence>MRFFFSLLGAHRRGAWVVGLLLLAIGWVRPEVAHASHIRAGDIQAKVDTITGNPNHIYFKLTLYRDINGVDQPDVTIYYGDGTRQDGIPKAQTTRIASAETDIFTYYFDHTYSGAGRYQVSFVGENRNANVVNMSNSSGQTFYIGTSVTINPAYGRNRSPVLRAPAIDRAAVGQVFLHNPAAYDADGDSLAFRLRTSQQVVGGTNTANTNNTPSPVTCTNYVYPNDPSILPKAVQVAYGGVPAGQPGQDAIIVQDPQTGQITWNAPSRAGLYNIAFVVEEWRRTANGRIMIGTVIRDMQIIVTGTKNLPPTLTVPPDVCVVANTPVTLNVSATDNANSTSDPATNVTLFAYSGTIPPATFNQTNTGTTVNGVYRWTPDCSRVSNQPYLVVFKAQDSPTAASGSPILIDEKTVRITVVGPPPQNVRAVPSSSARGLVSLVTWSNYTCTNASQLLIFRREGCYAYTPGPCDTGLPASAGYVQVGSVPATATSFTDDNAGAGLTRGKTYSYRIYAVFPLPAGGASIVSNESCITFSGRSARLTNVDVNTTSA</sequence>
<dbReference type="Proteomes" id="UP000441336">
    <property type="component" value="Unassembled WGS sequence"/>
</dbReference>
<organism evidence="1 2">
    <name type="scientific">Hymenobacter ginkgonis</name>
    <dbReference type="NCBI Taxonomy" id="2682976"/>
    <lineage>
        <taxon>Bacteria</taxon>
        <taxon>Pseudomonadati</taxon>
        <taxon>Bacteroidota</taxon>
        <taxon>Cytophagia</taxon>
        <taxon>Cytophagales</taxon>
        <taxon>Hymenobacteraceae</taxon>
        <taxon>Hymenobacter</taxon>
    </lineage>
</organism>
<gene>
    <name evidence="1" type="ORF">GO988_22915</name>
</gene>